<dbReference type="Gene3D" id="3.40.50.150">
    <property type="entry name" value="Vaccinia Virus protein VP39"/>
    <property type="match status" value="1"/>
</dbReference>
<evidence type="ECO:0000313" key="7">
    <source>
        <dbReference type="EMBL" id="MBP1851856.1"/>
    </source>
</evidence>
<feature type="binding site" evidence="6">
    <location>
        <begin position="123"/>
        <end position="124"/>
    </location>
    <ligand>
        <name>S-adenosyl-L-methionine</name>
        <dbReference type="ChEBI" id="CHEBI:59789"/>
    </ligand>
</feature>
<evidence type="ECO:0000256" key="5">
    <source>
        <dbReference type="ARBA" id="ARBA00022691"/>
    </source>
</evidence>
<dbReference type="PANTHER" id="PTHR31760">
    <property type="entry name" value="S-ADENOSYL-L-METHIONINE-DEPENDENT METHYLTRANSFERASES SUPERFAMILY PROTEIN"/>
    <property type="match status" value="1"/>
</dbReference>
<dbReference type="HAMAP" id="MF_00074">
    <property type="entry name" value="16SrRNA_methyltr_G"/>
    <property type="match status" value="1"/>
</dbReference>
<feature type="binding site" evidence="6">
    <location>
        <position position="70"/>
    </location>
    <ligand>
        <name>S-adenosyl-L-methionine</name>
        <dbReference type="ChEBI" id="CHEBI:59789"/>
    </ligand>
</feature>
<accession>A0ABS4E1Q5</accession>
<comment type="function">
    <text evidence="6">Specifically methylates the N7 position of guanine in position 527 of 16S rRNA.</text>
</comment>
<dbReference type="InterPro" id="IPR029063">
    <property type="entry name" value="SAM-dependent_MTases_sf"/>
</dbReference>
<comment type="caution">
    <text evidence="6">Lacks conserved residue(s) required for the propagation of feature annotation.</text>
</comment>
<evidence type="ECO:0000256" key="4">
    <source>
        <dbReference type="ARBA" id="ARBA00022679"/>
    </source>
</evidence>
<dbReference type="GO" id="GO:0008168">
    <property type="term" value="F:methyltransferase activity"/>
    <property type="evidence" value="ECO:0007669"/>
    <property type="project" value="UniProtKB-KW"/>
</dbReference>
<comment type="caution">
    <text evidence="7">The sequence shown here is derived from an EMBL/GenBank/DDBJ whole genome shotgun (WGS) entry which is preliminary data.</text>
</comment>
<evidence type="ECO:0000313" key="8">
    <source>
        <dbReference type="Proteomes" id="UP000759443"/>
    </source>
</evidence>
<protein>
    <recommendedName>
        <fullName evidence="6">Ribosomal RNA small subunit methyltransferase G</fullName>
        <ecNumber evidence="6">2.1.1.170</ecNumber>
    </recommendedName>
    <alternativeName>
        <fullName evidence="6">16S rRNA 7-methylguanosine methyltransferase</fullName>
        <shortName evidence="6">16S rRNA m7G methyltransferase</shortName>
    </alternativeName>
</protein>
<gene>
    <name evidence="6" type="primary">rsmG</name>
    <name evidence="7" type="ORF">J2Z17_003308</name>
</gene>
<dbReference type="GO" id="GO:0032259">
    <property type="term" value="P:methylation"/>
    <property type="evidence" value="ECO:0007669"/>
    <property type="project" value="UniProtKB-KW"/>
</dbReference>
<dbReference type="SUPFAM" id="SSF53335">
    <property type="entry name" value="S-adenosyl-L-methionine-dependent methyltransferases"/>
    <property type="match status" value="1"/>
</dbReference>
<dbReference type="EC" id="2.1.1.170" evidence="6"/>
<comment type="catalytic activity">
    <reaction evidence="6">
        <text>guanosine(527) in 16S rRNA + S-adenosyl-L-methionine = N(7)-methylguanosine(527) in 16S rRNA + S-adenosyl-L-homocysteine</text>
        <dbReference type="Rhea" id="RHEA:42732"/>
        <dbReference type="Rhea" id="RHEA-COMP:10209"/>
        <dbReference type="Rhea" id="RHEA-COMP:10210"/>
        <dbReference type="ChEBI" id="CHEBI:57856"/>
        <dbReference type="ChEBI" id="CHEBI:59789"/>
        <dbReference type="ChEBI" id="CHEBI:74269"/>
        <dbReference type="ChEBI" id="CHEBI:74480"/>
        <dbReference type="EC" id="2.1.1.170"/>
    </reaction>
</comment>
<keyword evidence="3 6" id="KW-0489">Methyltransferase</keyword>
<dbReference type="Proteomes" id="UP000759443">
    <property type="component" value="Unassembled WGS sequence"/>
</dbReference>
<feature type="binding site" evidence="6">
    <location>
        <position position="75"/>
    </location>
    <ligand>
        <name>S-adenosyl-L-methionine</name>
        <dbReference type="ChEBI" id="CHEBI:59789"/>
    </ligand>
</feature>
<proteinExistence type="inferred from homology"/>
<dbReference type="NCBIfam" id="TIGR00138">
    <property type="entry name" value="rsmG_gidB"/>
    <property type="match status" value="1"/>
</dbReference>
<name>A0ABS4E1Q5_9HYPH</name>
<dbReference type="PIRSF" id="PIRSF003078">
    <property type="entry name" value="GidB"/>
    <property type="match status" value="1"/>
</dbReference>
<comment type="subcellular location">
    <subcellularLocation>
        <location evidence="6">Cytoplasm</location>
    </subcellularLocation>
</comment>
<sequence>MQRLDDSLDLHVSRETRGKLEHFIDIFQKWSRRINLIAPSTREDLWSRHILDSAQLFKMGKGAKNWLDLGSGGGFPGVVLAILLCDQEQGFINLVESNHKKAAFLRTALMETGARGSVNACRIEDAADRNLPADIVSARALAALDSLLQLSAPWLENRPKARALFHKGRDYAAELDKARDHWQFDLVIHKSVIELDSVVLEIGGLTRKI</sequence>
<comment type="similarity">
    <text evidence="6">Belongs to the methyltransferase superfamily. RNA methyltransferase RsmG family.</text>
</comment>
<dbReference type="PANTHER" id="PTHR31760:SF0">
    <property type="entry name" value="S-ADENOSYL-L-METHIONINE-DEPENDENT METHYLTRANSFERASES SUPERFAMILY PROTEIN"/>
    <property type="match status" value="1"/>
</dbReference>
<keyword evidence="8" id="KW-1185">Reference proteome</keyword>
<feature type="binding site" evidence="6">
    <location>
        <position position="139"/>
    </location>
    <ligand>
        <name>S-adenosyl-L-methionine</name>
        <dbReference type="ChEBI" id="CHEBI:59789"/>
    </ligand>
</feature>
<keyword evidence="5 6" id="KW-0949">S-adenosyl-L-methionine</keyword>
<keyword evidence="2 6" id="KW-0698">rRNA processing</keyword>
<keyword evidence="1 6" id="KW-0963">Cytoplasm</keyword>
<evidence type="ECO:0000256" key="2">
    <source>
        <dbReference type="ARBA" id="ARBA00022552"/>
    </source>
</evidence>
<dbReference type="InterPro" id="IPR003682">
    <property type="entry name" value="rRNA_ssu_MeTfrase_G"/>
</dbReference>
<organism evidence="7 8">
    <name type="scientific">Rhizobium halophytocola</name>
    <dbReference type="NCBI Taxonomy" id="735519"/>
    <lineage>
        <taxon>Bacteria</taxon>
        <taxon>Pseudomonadati</taxon>
        <taxon>Pseudomonadota</taxon>
        <taxon>Alphaproteobacteria</taxon>
        <taxon>Hyphomicrobiales</taxon>
        <taxon>Rhizobiaceae</taxon>
        <taxon>Rhizobium/Agrobacterium group</taxon>
        <taxon>Rhizobium</taxon>
    </lineage>
</organism>
<keyword evidence="4 6" id="KW-0808">Transferase</keyword>
<dbReference type="Pfam" id="PF02527">
    <property type="entry name" value="GidB"/>
    <property type="match status" value="1"/>
</dbReference>
<dbReference type="EMBL" id="JAGGJU010000009">
    <property type="protein sequence ID" value="MBP1851856.1"/>
    <property type="molecule type" value="Genomic_DNA"/>
</dbReference>
<evidence type="ECO:0000256" key="3">
    <source>
        <dbReference type="ARBA" id="ARBA00022603"/>
    </source>
</evidence>
<evidence type="ECO:0000256" key="6">
    <source>
        <dbReference type="HAMAP-Rule" id="MF_00074"/>
    </source>
</evidence>
<dbReference type="RefSeq" id="WP_209946708.1">
    <property type="nucleotide sequence ID" value="NZ_JAGGJU010000009.1"/>
</dbReference>
<evidence type="ECO:0000256" key="1">
    <source>
        <dbReference type="ARBA" id="ARBA00022490"/>
    </source>
</evidence>
<reference evidence="7 8" key="1">
    <citation type="submission" date="2021-03" db="EMBL/GenBank/DDBJ databases">
        <title>Genomic Encyclopedia of Type Strains, Phase IV (KMG-IV): sequencing the most valuable type-strain genomes for metagenomic binning, comparative biology and taxonomic classification.</title>
        <authorList>
            <person name="Goeker M."/>
        </authorList>
    </citation>
    <scope>NUCLEOTIDE SEQUENCE [LARGE SCALE GENOMIC DNA]</scope>
    <source>
        <strain evidence="7 8">DSM 21600</strain>
    </source>
</reference>